<name>A0A067M6C3_BOTB1</name>
<dbReference type="STRING" id="930990.A0A067M6C3"/>
<dbReference type="InterPro" id="IPR041320">
    <property type="entry name" value="CxC1"/>
</dbReference>
<keyword evidence="3" id="KW-1185">Reference proteome</keyword>
<feature type="non-terminal residue" evidence="2">
    <location>
        <position position="1"/>
    </location>
</feature>
<organism evidence="2 3">
    <name type="scientific">Botryobasidium botryosum (strain FD-172 SS1)</name>
    <dbReference type="NCBI Taxonomy" id="930990"/>
    <lineage>
        <taxon>Eukaryota</taxon>
        <taxon>Fungi</taxon>
        <taxon>Dikarya</taxon>
        <taxon>Basidiomycota</taxon>
        <taxon>Agaricomycotina</taxon>
        <taxon>Agaricomycetes</taxon>
        <taxon>Cantharellales</taxon>
        <taxon>Botryobasidiaceae</taxon>
        <taxon>Botryobasidium</taxon>
    </lineage>
</organism>
<dbReference type="InParanoid" id="A0A067M6C3"/>
<protein>
    <recommendedName>
        <fullName evidence="1">CxC1-like cysteine cluster associated with KDZ transposases domain-containing protein</fullName>
    </recommendedName>
</protein>
<feature type="non-terminal residue" evidence="2">
    <location>
        <position position="85"/>
    </location>
</feature>
<evidence type="ECO:0000313" key="3">
    <source>
        <dbReference type="Proteomes" id="UP000027195"/>
    </source>
</evidence>
<reference evidence="3" key="1">
    <citation type="journal article" date="2014" name="Proc. Natl. Acad. Sci. U.S.A.">
        <title>Extensive sampling of basidiomycete genomes demonstrates inadequacy of the white-rot/brown-rot paradigm for wood decay fungi.</title>
        <authorList>
            <person name="Riley R."/>
            <person name="Salamov A.A."/>
            <person name="Brown D.W."/>
            <person name="Nagy L.G."/>
            <person name="Floudas D."/>
            <person name="Held B.W."/>
            <person name="Levasseur A."/>
            <person name="Lombard V."/>
            <person name="Morin E."/>
            <person name="Otillar R."/>
            <person name="Lindquist E.A."/>
            <person name="Sun H."/>
            <person name="LaButti K.M."/>
            <person name="Schmutz J."/>
            <person name="Jabbour D."/>
            <person name="Luo H."/>
            <person name="Baker S.E."/>
            <person name="Pisabarro A.G."/>
            <person name="Walton J.D."/>
            <person name="Blanchette R.A."/>
            <person name="Henrissat B."/>
            <person name="Martin F."/>
            <person name="Cullen D."/>
            <person name="Hibbett D.S."/>
            <person name="Grigoriev I.V."/>
        </authorList>
    </citation>
    <scope>NUCLEOTIDE SEQUENCE [LARGE SCALE GENOMIC DNA]</scope>
    <source>
        <strain evidence="3">FD-172 SS1</strain>
    </source>
</reference>
<accession>A0A067M6C3</accession>
<dbReference type="AlphaFoldDB" id="A0A067M6C3"/>
<proteinExistence type="predicted"/>
<evidence type="ECO:0000259" key="1">
    <source>
        <dbReference type="Pfam" id="PF18802"/>
    </source>
</evidence>
<feature type="domain" description="CxC1-like cysteine cluster associated with KDZ transposases" evidence="1">
    <location>
        <begin position="2"/>
        <end position="61"/>
    </location>
</feature>
<dbReference type="Pfam" id="PF18802">
    <property type="entry name" value="CxC1"/>
    <property type="match status" value="1"/>
</dbReference>
<evidence type="ECO:0000313" key="2">
    <source>
        <dbReference type="EMBL" id="KDQ07397.1"/>
    </source>
</evidence>
<dbReference type="Proteomes" id="UP000027195">
    <property type="component" value="Unassembled WGS sequence"/>
</dbReference>
<gene>
    <name evidence="2" type="ORF">BOTBODRAFT_83558</name>
</gene>
<dbReference type="OrthoDB" id="3200967at2759"/>
<dbReference type="HOGENOM" id="CLU_004552_7_0_1"/>
<dbReference type="EMBL" id="KL198108">
    <property type="protein sequence ID" value="KDQ07397.1"/>
    <property type="molecule type" value="Genomic_DNA"/>
</dbReference>
<sequence length="85" mass="9670">TCQCCPASTALLMRGYFPCAPSRPTIAFHLDLLELIALQMKRGAPNATAWAETLEAFWCERQYLIAFQDTLRCRLGNATQWYQVL</sequence>